<dbReference type="InterPro" id="IPR036378">
    <property type="entry name" value="FAS1_dom_sf"/>
</dbReference>
<evidence type="ECO:0000259" key="3">
    <source>
        <dbReference type="SMART" id="SM00554"/>
    </source>
</evidence>
<dbReference type="HOGENOM" id="CLU_097781_0_0_1"/>
<dbReference type="AlphaFoldDB" id="G7I447"/>
<comment type="similarity">
    <text evidence="1">Belongs to the fasciclin-like AGP family.</text>
</comment>
<dbReference type="Proteomes" id="UP000265566">
    <property type="component" value="Chromosome 2"/>
</dbReference>
<evidence type="ECO:0000256" key="2">
    <source>
        <dbReference type="SAM" id="SignalP"/>
    </source>
</evidence>
<dbReference type="PANTHER" id="PTHR33985">
    <property type="entry name" value="OS02G0491300 PROTEIN-RELATED"/>
    <property type="match status" value="1"/>
</dbReference>
<dbReference type="SMART" id="SM00554">
    <property type="entry name" value="FAS1"/>
    <property type="match status" value="1"/>
</dbReference>
<reference evidence="5" key="4">
    <citation type="journal article" date="2018" name="Nat. Plants">
        <title>Whole-genome landscape of Medicago truncatula symbiotic genes.</title>
        <authorList>
            <person name="Pecrix Y."/>
            <person name="Gamas P."/>
            <person name="Carrere S."/>
        </authorList>
    </citation>
    <scope>NUCLEOTIDE SEQUENCE</scope>
    <source>
        <tissue evidence="5">Leaves</tissue>
    </source>
</reference>
<evidence type="ECO:0000256" key="1">
    <source>
        <dbReference type="ARBA" id="ARBA00007843"/>
    </source>
</evidence>
<dbReference type="Proteomes" id="UP000002051">
    <property type="component" value="Chromosome 2"/>
</dbReference>
<dbReference type="EMBL" id="CM001218">
    <property type="protein sequence ID" value="KEH37776.1"/>
    <property type="molecule type" value="Genomic_DNA"/>
</dbReference>
<reference evidence="4 7" key="1">
    <citation type="journal article" date="2011" name="Nature">
        <title>The Medicago genome provides insight into the evolution of rhizobial symbioses.</title>
        <authorList>
            <person name="Young N.D."/>
            <person name="Debelle F."/>
            <person name="Oldroyd G.E."/>
            <person name="Geurts R."/>
            <person name="Cannon S.B."/>
            <person name="Udvardi M.K."/>
            <person name="Benedito V.A."/>
            <person name="Mayer K.F."/>
            <person name="Gouzy J."/>
            <person name="Schoof H."/>
            <person name="Van de Peer Y."/>
            <person name="Proost S."/>
            <person name="Cook D.R."/>
            <person name="Meyers B.C."/>
            <person name="Spannagl M."/>
            <person name="Cheung F."/>
            <person name="De Mita S."/>
            <person name="Krishnakumar V."/>
            <person name="Gundlach H."/>
            <person name="Zhou S."/>
            <person name="Mudge J."/>
            <person name="Bharti A.K."/>
            <person name="Murray J.D."/>
            <person name="Naoumkina M.A."/>
            <person name="Rosen B."/>
            <person name="Silverstein K.A."/>
            <person name="Tang H."/>
            <person name="Rombauts S."/>
            <person name="Zhao P.X."/>
            <person name="Zhou P."/>
            <person name="Barbe V."/>
            <person name="Bardou P."/>
            <person name="Bechner M."/>
            <person name="Bellec A."/>
            <person name="Berger A."/>
            <person name="Berges H."/>
            <person name="Bidwell S."/>
            <person name="Bisseling T."/>
            <person name="Choisne N."/>
            <person name="Couloux A."/>
            <person name="Denny R."/>
            <person name="Deshpande S."/>
            <person name="Dai X."/>
            <person name="Doyle J.J."/>
            <person name="Dudez A.M."/>
            <person name="Farmer A.D."/>
            <person name="Fouteau S."/>
            <person name="Franken C."/>
            <person name="Gibelin C."/>
            <person name="Gish J."/>
            <person name="Goldstein S."/>
            <person name="Gonzalez A.J."/>
            <person name="Green P.J."/>
            <person name="Hallab A."/>
            <person name="Hartog M."/>
            <person name="Hua A."/>
            <person name="Humphray S.J."/>
            <person name="Jeong D.H."/>
            <person name="Jing Y."/>
            <person name="Jocker A."/>
            <person name="Kenton S.M."/>
            <person name="Kim D.J."/>
            <person name="Klee K."/>
            <person name="Lai H."/>
            <person name="Lang C."/>
            <person name="Lin S."/>
            <person name="Macmil S.L."/>
            <person name="Magdelenat G."/>
            <person name="Matthews L."/>
            <person name="McCorrison J."/>
            <person name="Monaghan E.L."/>
            <person name="Mun J.H."/>
            <person name="Najar F.Z."/>
            <person name="Nicholson C."/>
            <person name="Noirot C."/>
            <person name="O'Bleness M."/>
            <person name="Paule C.R."/>
            <person name="Poulain J."/>
            <person name="Prion F."/>
            <person name="Qin B."/>
            <person name="Qu C."/>
            <person name="Retzel E.F."/>
            <person name="Riddle C."/>
            <person name="Sallet E."/>
            <person name="Samain S."/>
            <person name="Samson N."/>
            <person name="Sanders I."/>
            <person name="Saurat O."/>
            <person name="Scarpelli C."/>
            <person name="Schiex T."/>
            <person name="Segurens B."/>
            <person name="Severin A.J."/>
            <person name="Sherrier D.J."/>
            <person name="Shi R."/>
            <person name="Sims S."/>
            <person name="Singer S.R."/>
            <person name="Sinharoy S."/>
            <person name="Sterck L."/>
            <person name="Viollet A."/>
            <person name="Wang B.B."/>
            <person name="Wang K."/>
            <person name="Wang M."/>
            <person name="Wang X."/>
            <person name="Warfsmann J."/>
            <person name="Weissenbach J."/>
            <person name="White D.D."/>
            <person name="White J.D."/>
            <person name="Wiley G.B."/>
            <person name="Wincker P."/>
            <person name="Xing Y."/>
            <person name="Yang L."/>
            <person name="Yao Z."/>
            <person name="Ying F."/>
            <person name="Zhai J."/>
            <person name="Zhou L."/>
            <person name="Zuber A."/>
            <person name="Denarie J."/>
            <person name="Dixon R.A."/>
            <person name="May G.D."/>
            <person name="Schwartz D.C."/>
            <person name="Rogers J."/>
            <person name="Quetier F."/>
            <person name="Town C.D."/>
            <person name="Roe B.A."/>
        </authorList>
    </citation>
    <scope>NUCLEOTIDE SEQUENCE [LARGE SCALE GENOMIC DNA]</scope>
    <source>
        <strain evidence="4">A17</strain>
        <strain evidence="6 7">cv. Jemalong A17</strain>
    </source>
</reference>
<dbReference type="OMA" id="CHCVEFP"/>
<dbReference type="OrthoDB" id="2015130at2759"/>
<name>G7I447_MEDTR</name>
<dbReference type="STRING" id="3880.G7I447"/>
<reference evidence="6" key="3">
    <citation type="submission" date="2015-04" db="UniProtKB">
        <authorList>
            <consortium name="EnsemblPlants"/>
        </authorList>
    </citation>
    <scope>IDENTIFICATION</scope>
    <source>
        <strain evidence="6">cv. Jemalong A17</strain>
    </source>
</reference>
<dbReference type="InterPro" id="IPR052806">
    <property type="entry name" value="Fasciclin-like_AGP"/>
</dbReference>
<evidence type="ECO:0000313" key="6">
    <source>
        <dbReference type="EnsemblPlants" id="KEH37776"/>
    </source>
</evidence>
<dbReference type="EMBL" id="PSQE01000002">
    <property type="protein sequence ID" value="RHN73856.1"/>
    <property type="molecule type" value="Genomic_DNA"/>
</dbReference>
<dbReference type="PaxDb" id="3880-AES61973"/>
<dbReference type="SUPFAM" id="SSF82153">
    <property type="entry name" value="FAS1 domain"/>
    <property type="match status" value="1"/>
</dbReference>
<organism evidence="4 7">
    <name type="scientific">Medicago truncatula</name>
    <name type="common">Barrel medic</name>
    <name type="synonym">Medicago tribuloides</name>
    <dbReference type="NCBI Taxonomy" id="3880"/>
    <lineage>
        <taxon>Eukaryota</taxon>
        <taxon>Viridiplantae</taxon>
        <taxon>Streptophyta</taxon>
        <taxon>Embryophyta</taxon>
        <taxon>Tracheophyta</taxon>
        <taxon>Spermatophyta</taxon>
        <taxon>Magnoliopsida</taxon>
        <taxon>eudicotyledons</taxon>
        <taxon>Gunneridae</taxon>
        <taxon>Pentapetalae</taxon>
        <taxon>rosids</taxon>
        <taxon>fabids</taxon>
        <taxon>Fabales</taxon>
        <taxon>Fabaceae</taxon>
        <taxon>Papilionoideae</taxon>
        <taxon>50 kb inversion clade</taxon>
        <taxon>NPAAA clade</taxon>
        <taxon>Hologalegina</taxon>
        <taxon>IRL clade</taxon>
        <taxon>Trifolieae</taxon>
        <taxon>Medicago</taxon>
    </lineage>
</organism>
<proteinExistence type="inferred from homology"/>
<dbReference type="PANTHER" id="PTHR33985:SF5">
    <property type="entry name" value="FASCICLIN-LIKE ARABINOGALACTAN FAMILY PROTEIN"/>
    <property type="match status" value="1"/>
</dbReference>
<feature type="domain" description="FAS1" evidence="3">
    <location>
        <begin position="82"/>
        <end position="173"/>
    </location>
</feature>
<dbReference type="EnsemblPlants" id="KEH37776">
    <property type="protein sequence ID" value="KEH37776"/>
    <property type="gene ID" value="MTR_2g047120"/>
</dbReference>
<keyword evidence="7" id="KW-1185">Reference proteome</keyword>
<reference evidence="4 7" key="2">
    <citation type="journal article" date="2014" name="BMC Genomics">
        <title>An improved genome release (version Mt4.0) for the model legume Medicago truncatula.</title>
        <authorList>
            <person name="Tang H."/>
            <person name="Krishnakumar V."/>
            <person name="Bidwell S."/>
            <person name="Rosen B."/>
            <person name="Chan A."/>
            <person name="Zhou S."/>
            <person name="Gentzbittel L."/>
            <person name="Childs K.L."/>
            <person name="Yandell M."/>
            <person name="Gundlach H."/>
            <person name="Mayer K.F."/>
            <person name="Schwartz D.C."/>
            <person name="Town C.D."/>
        </authorList>
    </citation>
    <scope>GENOME REANNOTATION</scope>
    <source>
        <strain evidence="4">A17</strain>
        <strain evidence="6 7">cv. Jemalong A17</strain>
    </source>
</reference>
<feature type="signal peptide" evidence="2">
    <location>
        <begin position="1"/>
        <end position="24"/>
    </location>
</feature>
<gene>
    <name evidence="6" type="primary">25486666</name>
    <name evidence="4" type="ordered locus">MTR_2g047120</name>
    <name evidence="5" type="ORF">MtrunA17_Chr2g0303091</name>
</gene>
<dbReference type="KEGG" id="mtr:25486666"/>
<dbReference type="eggNOG" id="ENOG502S19S">
    <property type="taxonomic scope" value="Eukaryota"/>
</dbReference>
<evidence type="ECO:0000313" key="4">
    <source>
        <dbReference type="EMBL" id="KEH37776.1"/>
    </source>
</evidence>
<keyword evidence="2" id="KW-0732">Signal</keyword>
<evidence type="ECO:0000313" key="7">
    <source>
        <dbReference type="Proteomes" id="UP000002051"/>
    </source>
</evidence>
<protein>
    <submittedName>
        <fullName evidence="5">Putative FAS1 domain-containing protein</fullName>
    </submittedName>
</protein>
<dbReference type="InterPro" id="IPR000782">
    <property type="entry name" value="FAS1_domain"/>
</dbReference>
<evidence type="ECO:0000313" key="5">
    <source>
        <dbReference type="EMBL" id="RHN73856.1"/>
    </source>
</evidence>
<feature type="chain" id="PRO_5014571934" evidence="2">
    <location>
        <begin position="25"/>
        <end position="225"/>
    </location>
</feature>
<dbReference type="Gramene" id="rna9739">
    <property type="protein sequence ID" value="RHN73856.1"/>
    <property type="gene ID" value="gene9739"/>
</dbReference>
<sequence>MANLNYYPHFFIITLIMFTTSTTCSNTTTNPINNNSTTTSSTPPLAMQEMNNILDALIGSGDTSINKWVSILSISHPSLSLTLFIPQQPLPSSSTLNPFTFPYHIIPQRLVYADLLLLPRYSRIPTLLPGKTITVTDNFPGNFTLDDVLLTQPDLYNTSSLAVHGVQRLLDYSTFGDASMMPNSPPFMPVGETWDSVDSSPCAAFNVFLLVISFVLHQLVFFDTC</sequence>
<accession>G7I447</accession>